<accession>A0ABC8YY89</accession>
<dbReference type="AlphaFoldDB" id="A0ABC8YY89"/>
<keyword evidence="1" id="KW-0175">Coiled coil</keyword>
<feature type="region of interest" description="Disordered" evidence="2">
    <location>
        <begin position="1"/>
        <end position="42"/>
    </location>
</feature>
<proteinExistence type="predicted"/>
<evidence type="ECO:0000256" key="2">
    <source>
        <dbReference type="SAM" id="MobiDB-lite"/>
    </source>
</evidence>
<evidence type="ECO:0000256" key="1">
    <source>
        <dbReference type="SAM" id="Coils"/>
    </source>
</evidence>
<keyword evidence="4" id="KW-1185">Reference proteome</keyword>
<feature type="compositionally biased region" description="Basic residues" evidence="2">
    <location>
        <begin position="437"/>
        <end position="461"/>
    </location>
</feature>
<dbReference type="EMBL" id="OZ075127">
    <property type="protein sequence ID" value="CAL4951511.1"/>
    <property type="molecule type" value="Genomic_DNA"/>
</dbReference>
<sequence length="461" mass="51943">MPPAGGDEWTGEGGGPPMRRGVDRSAAAGGVERRSRNRTTSMICSAVRIPEGQDLGAESGNRKRKAAVISGDSGSLVGNGEHLKLACVDSQSILKEIEDLRAELDEDVKELGYCVANQKLRVELALKAKEIQCLRKKNEEIQAKYDGMRKPNDELHNKNDGLRKQNEMLQAKNVNLTKRIEELEAKNDDQRKLGEELHAKNISLTKWNEDMQAKNGSLTKRNKELQARKVSLKKLNEELQAKNDSMRKWNKELQAKNNRLQKNIMEILENEIDTKRKHLLQFEELYSTIDFPIPQLDEGMRMLHKSSVEGHEGAGLTGCTDTGTKNSWDLESVPCLKQAEPTLCQAASSFDEIDRLQAQVTKLETAFDQLIANRTPAETKAALKFAAYAADLERTREKIEELESEKAMMQQVQDVPDIDSDDTDLDTRICDLMVTGRKSKSSSKKNKEHRRDNKTKKKFSP</sequence>
<evidence type="ECO:0000313" key="4">
    <source>
        <dbReference type="Proteomes" id="UP001497457"/>
    </source>
</evidence>
<feature type="coiled-coil region" evidence="1">
    <location>
        <begin position="90"/>
        <end position="285"/>
    </location>
</feature>
<evidence type="ECO:0000313" key="3">
    <source>
        <dbReference type="EMBL" id="CAL4951511.1"/>
    </source>
</evidence>
<protein>
    <submittedName>
        <fullName evidence="3">Uncharacterized protein</fullName>
    </submittedName>
</protein>
<gene>
    <name evidence="3" type="ORF">URODEC1_LOCUS38961</name>
</gene>
<dbReference type="Proteomes" id="UP001497457">
    <property type="component" value="Chromosome 17b"/>
</dbReference>
<name>A0ABC8YY89_9POAL</name>
<feature type="region of interest" description="Disordered" evidence="2">
    <location>
        <begin position="434"/>
        <end position="461"/>
    </location>
</feature>
<organism evidence="3 4">
    <name type="scientific">Urochloa decumbens</name>
    <dbReference type="NCBI Taxonomy" id="240449"/>
    <lineage>
        <taxon>Eukaryota</taxon>
        <taxon>Viridiplantae</taxon>
        <taxon>Streptophyta</taxon>
        <taxon>Embryophyta</taxon>
        <taxon>Tracheophyta</taxon>
        <taxon>Spermatophyta</taxon>
        <taxon>Magnoliopsida</taxon>
        <taxon>Liliopsida</taxon>
        <taxon>Poales</taxon>
        <taxon>Poaceae</taxon>
        <taxon>PACMAD clade</taxon>
        <taxon>Panicoideae</taxon>
        <taxon>Panicodae</taxon>
        <taxon>Paniceae</taxon>
        <taxon>Melinidinae</taxon>
        <taxon>Urochloa</taxon>
    </lineage>
</organism>
<feature type="region of interest" description="Disordered" evidence="2">
    <location>
        <begin position="405"/>
        <end position="424"/>
    </location>
</feature>
<reference evidence="3" key="1">
    <citation type="submission" date="2024-10" db="EMBL/GenBank/DDBJ databases">
        <authorList>
            <person name="Ryan C."/>
        </authorList>
    </citation>
    <scope>NUCLEOTIDE SEQUENCE [LARGE SCALE GENOMIC DNA]</scope>
</reference>